<evidence type="ECO:0000256" key="11">
    <source>
        <dbReference type="ARBA" id="ARBA00044141"/>
    </source>
</evidence>
<evidence type="ECO:0000256" key="4">
    <source>
        <dbReference type="ARBA" id="ARBA00022723"/>
    </source>
</evidence>
<comment type="cofactor">
    <cofactor evidence="1">
        <name>Mn(2+)</name>
        <dbReference type="ChEBI" id="CHEBI:29035"/>
    </cofactor>
</comment>
<keyword evidence="19" id="KW-1185">Reference proteome</keyword>
<dbReference type="Gene3D" id="3.90.230.10">
    <property type="entry name" value="Creatinase/methionine aminopeptidase superfamily"/>
    <property type="match status" value="1"/>
</dbReference>
<evidence type="ECO:0000256" key="10">
    <source>
        <dbReference type="ARBA" id="ARBA00044051"/>
    </source>
</evidence>
<organism evidence="18 19">
    <name type="scientific">Bodo saltans</name>
    <name type="common">Flagellated protozoan</name>
    <dbReference type="NCBI Taxonomy" id="75058"/>
    <lineage>
        <taxon>Eukaryota</taxon>
        <taxon>Discoba</taxon>
        <taxon>Euglenozoa</taxon>
        <taxon>Kinetoplastea</taxon>
        <taxon>Metakinetoplastina</taxon>
        <taxon>Eubodonida</taxon>
        <taxon>Bodonidae</taxon>
        <taxon>Bodo</taxon>
    </lineage>
</organism>
<dbReference type="InterPro" id="IPR036005">
    <property type="entry name" value="Creatinase/aminopeptidase-like"/>
</dbReference>
<keyword evidence="5" id="KW-0378">Hydrolase</keyword>
<keyword evidence="18" id="KW-0031">Aminopeptidase</keyword>
<evidence type="ECO:0000256" key="1">
    <source>
        <dbReference type="ARBA" id="ARBA00001936"/>
    </source>
</evidence>
<evidence type="ECO:0000256" key="6">
    <source>
        <dbReference type="ARBA" id="ARBA00022997"/>
    </source>
</evidence>
<evidence type="ECO:0000256" key="14">
    <source>
        <dbReference type="ARBA" id="ARBA00044351"/>
    </source>
</evidence>
<keyword evidence="4 16" id="KW-0479">Metal-binding</keyword>
<gene>
    <name evidence="18" type="ORF">BSAL_37325</name>
</gene>
<dbReference type="SMART" id="SM01011">
    <property type="entry name" value="AMP_N"/>
    <property type="match status" value="1"/>
</dbReference>
<evidence type="ECO:0000256" key="8">
    <source>
        <dbReference type="ARBA" id="ARBA00023211"/>
    </source>
</evidence>
<keyword evidence="6" id="KW-0224">Dipeptidase</keyword>
<evidence type="ECO:0000256" key="2">
    <source>
        <dbReference type="ARBA" id="ARBA00011738"/>
    </source>
</evidence>
<evidence type="ECO:0000313" key="19">
    <source>
        <dbReference type="Proteomes" id="UP000051952"/>
    </source>
</evidence>
<dbReference type="InterPro" id="IPR000994">
    <property type="entry name" value="Pept_M24"/>
</dbReference>
<dbReference type="CDD" id="cd01087">
    <property type="entry name" value="Prolidase"/>
    <property type="match status" value="1"/>
</dbReference>
<dbReference type="Proteomes" id="UP000051952">
    <property type="component" value="Unassembled WGS sequence"/>
</dbReference>
<dbReference type="VEuPathDB" id="TriTrypDB:BSAL_37325"/>
<feature type="domain" description="Aminopeptidase P N-terminal" evidence="17">
    <location>
        <begin position="9"/>
        <end position="142"/>
    </location>
</feature>
<dbReference type="GO" id="GO:0030145">
    <property type="term" value="F:manganese ion binding"/>
    <property type="evidence" value="ECO:0007669"/>
    <property type="project" value="InterPro"/>
</dbReference>
<dbReference type="EMBL" id="CYKH01002042">
    <property type="protein sequence ID" value="CUG92443.1"/>
    <property type="molecule type" value="Genomic_DNA"/>
</dbReference>
<dbReference type="SUPFAM" id="SSF53092">
    <property type="entry name" value="Creatinase/prolidase N-terminal domain"/>
    <property type="match status" value="1"/>
</dbReference>
<evidence type="ECO:0000313" key="18">
    <source>
        <dbReference type="EMBL" id="CUG92443.1"/>
    </source>
</evidence>
<dbReference type="GO" id="GO:0102009">
    <property type="term" value="F:proline dipeptidase activity"/>
    <property type="evidence" value="ECO:0007669"/>
    <property type="project" value="UniProtKB-EC"/>
</dbReference>
<dbReference type="AlphaFoldDB" id="A0A0S4JR36"/>
<dbReference type="InterPro" id="IPR001131">
    <property type="entry name" value="Peptidase_M24B_aminopep-P_CS"/>
</dbReference>
<dbReference type="PANTHER" id="PTHR48480:SF2">
    <property type="entry name" value="PEPTIDASE D"/>
    <property type="match status" value="1"/>
</dbReference>
<dbReference type="Pfam" id="PF00557">
    <property type="entry name" value="Peptidase_M24"/>
    <property type="match status" value="1"/>
</dbReference>
<comment type="subunit">
    <text evidence="2">Homodimer.</text>
</comment>
<evidence type="ECO:0000256" key="7">
    <source>
        <dbReference type="ARBA" id="ARBA00023049"/>
    </source>
</evidence>
<accession>A0A0S4JR36</accession>
<comment type="catalytic activity">
    <reaction evidence="15">
        <text>Xaa-L-Pro dipeptide + H2O = an L-alpha-amino acid + L-proline</text>
        <dbReference type="Rhea" id="RHEA:76407"/>
        <dbReference type="ChEBI" id="CHEBI:15377"/>
        <dbReference type="ChEBI" id="CHEBI:59869"/>
        <dbReference type="ChEBI" id="CHEBI:60039"/>
        <dbReference type="ChEBI" id="CHEBI:195196"/>
        <dbReference type="EC" id="3.4.13.9"/>
    </reaction>
</comment>
<dbReference type="OrthoDB" id="10261878at2759"/>
<protein>
    <recommendedName>
        <fullName evidence="11">Xaa-Pro dipeptidase</fullName>
        <ecNumber evidence="10">3.4.13.9</ecNumber>
    </recommendedName>
    <alternativeName>
        <fullName evidence="14">Imidodipeptidase</fullName>
    </alternativeName>
    <alternativeName>
        <fullName evidence="12">Peptidase D</fullName>
    </alternativeName>
    <alternativeName>
        <fullName evidence="13">Proline dipeptidase</fullName>
    </alternativeName>
</protein>
<evidence type="ECO:0000256" key="12">
    <source>
        <dbReference type="ARBA" id="ARBA00044252"/>
    </source>
</evidence>
<keyword evidence="3" id="KW-0645">Protease</keyword>
<dbReference type="OMA" id="DAHALFF"/>
<dbReference type="Pfam" id="PF05195">
    <property type="entry name" value="AMP_N"/>
    <property type="match status" value="1"/>
</dbReference>
<evidence type="ECO:0000256" key="9">
    <source>
        <dbReference type="ARBA" id="ARBA00043990"/>
    </source>
</evidence>
<dbReference type="InterPro" id="IPR007865">
    <property type="entry name" value="Aminopep_P_N"/>
</dbReference>
<dbReference type="SUPFAM" id="SSF55920">
    <property type="entry name" value="Creatinase/aminopeptidase"/>
    <property type="match status" value="1"/>
</dbReference>
<evidence type="ECO:0000256" key="5">
    <source>
        <dbReference type="ARBA" id="ARBA00022801"/>
    </source>
</evidence>
<comment type="similarity">
    <text evidence="9">Belongs to the peptidase M24B family. Eukaryotic-type prolidase subfamily.</text>
</comment>
<dbReference type="EC" id="3.4.13.9" evidence="10"/>
<reference evidence="19" key="1">
    <citation type="submission" date="2015-09" db="EMBL/GenBank/DDBJ databases">
        <authorList>
            <consortium name="Pathogen Informatics"/>
        </authorList>
    </citation>
    <scope>NUCLEOTIDE SEQUENCE [LARGE SCALE GENOMIC DNA]</scope>
    <source>
        <strain evidence="19">Lake Konstanz</strain>
    </source>
</reference>
<evidence type="ECO:0000256" key="13">
    <source>
        <dbReference type="ARBA" id="ARBA00044284"/>
    </source>
</evidence>
<dbReference type="Gene3D" id="3.40.350.10">
    <property type="entry name" value="Creatinase/prolidase N-terminal domain"/>
    <property type="match status" value="1"/>
</dbReference>
<evidence type="ECO:0000256" key="16">
    <source>
        <dbReference type="RuleBase" id="RU000590"/>
    </source>
</evidence>
<dbReference type="GO" id="GO:0070006">
    <property type="term" value="F:metalloaminopeptidase activity"/>
    <property type="evidence" value="ECO:0007669"/>
    <property type="project" value="InterPro"/>
</dbReference>
<dbReference type="GO" id="GO:0006508">
    <property type="term" value="P:proteolysis"/>
    <property type="evidence" value="ECO:0007669"/>
    <property type="project" value="UniProtKB-KW"/>
</dbReference>
<dbReference type="PANTHER" id="PTHR48480">
    <property type="match status" value="1"/>
</dbReference>
<evidence type="ECO:0000256" key="15">
    <source>
        <dbReference type="ARBA" id="ARBA00048994"/>
    </source>
</evidence>
<dbReference type="InterPro" id="IPR029149">
    <property type="entry name" value="Creatin/AminoP/Spt16_N"/>
</dbReference>
<keyword evidence="8" id="KW-0464">Manganese</keyword>
<dbReference type="InterPro" id="IPR052433">
    <property type="entry name" value="X-Pro_dipept-like"/>
</dbReference>
<sequence length="480" mass="53328">MATAYPHPMQPAMYAEQRVRLAKELRSQGAGHAAVFQGGTEVPVNSSDTSYLFRQESYYEYLFGYSTPDCFGAVLASGHSIVFIPRLPASYAVWMGELPTCENIRELLQVNEVKYVDELAATLTSHNVEAIHVMSGVNSDSGLQVLRAFFDGIENFNVIDTFLYRALATQRLTKTDLEKEVLKYVCRVSSNAHIHVMQSCKPGMSQHQLESLFLHHVYFHGGCRRVSYTCICATGHHGAVLHYPNNDAPVEDGGMALLDMGGEYRCYASDITCSFPVNGKFTENQRKIYNAVLEAHDAVLRQLKAGINWVDMHRLALRIMCGRLLEAGILQNATVDELMAHQIMRLFQPHGMGHLIGLDVHDVGGYLDNSPARPEAADCCKLRTARDLEAGYYVTVEPGCYFNHTLLAAAFQDAAIKNFLNEDLIRSTFWNFGGVRIESDVLITEDGAINFTVVPRTVEEIEATMSGQAFNGAVVTHKNI</sequence>
<evidence type="ECO:0000256" key="3">
    <source>
        <dbReference type="ARBA" id="ARBA00022670"/>
    </source>
</evidence>
<evidence type="ECO:0000259" key="17">
    <source>
        <dbReference type="SMART" id="SM01011"/>
    </source>
</evidence>
<dbReference type="PROSITE" id="PS00491">
    <property type="entry name" value="PROLINE_PEPTIDASE"/>
    <property type="match status" value="1"/>
</dbReference>
<name>A0A0S4JR36_BODSA</name>
<proteinExistence type="inferred from homology"/>
<keyword evidence="7" id="KW-0482">Metalloprotease</keyword>
<dbReference type="FunFam" id="3.90.230.10:FF:000002">
    <property type="entry name" value="Xaa-Pro aminopeptidase 3"/>
    <property type="match status" value="1"/>
</dbReference>